<keyword evidence="2" id="KW-0812">Transmembrane</keyword>
<organism evidence="3 4">
    <name type="scientific">Candidatus Nitrosocosmicus franklandianus</name>
    <dbReference type="NCBI Taxonomy" id="1798806"/>
    <lineage>
        <taxon>Archaea</taxon>
        <taxon>Nitrososphaerota</taxon>
        <taxon>Nitrososphaeria</taxon>
        <taxon>Nitrososphaerales</taxon>
        <taxon>Nitrososphaeraceae</taxon>
        <taxon>Candidatus Nitrosocosmicus</taxon>
    </lineage>
</organism>
<evidence type="ECO:0000256" key="1">
    <source>
        <dbReference type="SAM" id="MobiDB-lite"/>
    </source>
</evidence>
<protein>
    <submittedName>
        <fullName evidence="3">Uncharacterized protein</fullName>
    </submittedName>
</protein>
<feature type="transmembrane region" description="Helical" evidence="2">
    <location>
        <begin position="145"/>
        <end position="166"/>
    </location>
</feature>
<dbReference type="EMBL" id="LR216287">
    <property type="protein sequence ID" value="VFJ12478.1"/>
    <property type="molecule type" value="Genomic_DNA"/>
</dbReference>
<feature type="compositionally biased region" description="Polar residues" evidence="1">
    <location>
        <begin position="111"/>
        <end position="133"/>
    </location>
</feature>
<evidence type="ECO:0000256" key="2">
    <source>
        <dbReference type="SAM" id="Phobius"/>
    </source>
</evidence>
<dbReference type="OrthoDB" id="12143at2157"/>
<gene>
    <name evidence="3" type="ORF">NFRAN_0157</name>
</gene>
<dbReference type="KEGG" id="nfn:NFRAN_0157"/>
<keyword evidence="4" id="KW-1185">Reference proteome</keyword>
<keyword evidence="2" id="KW-1133">Transmembrane helix</keyword>
<dbReference type="AlphaFoldDB" id="A0A484I5L1"/>
<evidence type="ECO:0000313" key="4">
    <source>
        <dbReference type="Proteomes" id="UP000294299"/>
    </source>
</evidence>
<name>A0A484I5L1_9ARCH</name>
<feature type="region of interest" description="Disordered" evidence="1">
    <location>
        <begin position="110"/>
        <end position="133"/>
    </location>
</feature>
<dbReference type="RefSeq" id="WP_172602003.1">
    <property type="nucleotide sequence ID" value="NZ_LR216287.1"/>
</dbReference>
<accession>A0A484I5L1</accession>
<evidence type="ECO:0000313" key="3">
    <source>
        <dbReference type="EMBL" id="VFJ12478.1"/>
    </source>
</evidence>
<dbReference type="GeneID" id="39419742"/>
<dbReference type="Proteomes" id="UP000294299">
    <property type="component" value="Chromosome NFRAN"/>
</dbReference>
<reference evidence="3 4" key="1">
    <citation type="submission" date="2019-02" db="EMBL/GenBank/DDBJ databases">
        <authorList>
            <person name="Lehtovirta-Morley E L."/>
        </authorList>
    </citation>
    <scope>NUCLEOTIDE SEQUENCE [LARGE SCALE GENOMIC DNA]</scope>
    <source>
        <strain evidence="3">NFRAN1</strain>
    </source>
</reference>
<sequence length="206" mass="22879">MEKGSELNMEGIEDNNENDSNVIKKFLLEISGKFKTSSTVEFSNYEEALDLFNRYSKEGKKTLILYEVHKSAIDGATVKKVPVLNTSKHEQRLRELEEEERIRAFYEKKNNPTPSVSAISSSTAPGSPSPNQKNKMTWANMKNKIIILVAVVVGFIAMIFIMDFLAGGGSGGAGHHVVLYDFLQDYGHTTNSGVYNNPEPKPTTTV</sequence>
<keyword evidence="2" id="KW-0472">Membrane</keyword>
<proteinExistence type="predicted"/>